<reference evidence="2 3" key="1">
    <citation type="submission" date="2021-06" db="EMBL/GenBank/DDBJ databases">
        <title>Caerostris extrusa draft genome.</title>
        <authorList>
            <person name="Kono N."/>
            <person name="Arakawa K."/>
        </authorList>
    </citation>
    <scope>NUCLEOTIDE SEQUENCE [LARGE SCALE GENOMIC DNA]</scope>
</reference>
<sequence>MFKTFEDILKFVVCLYVLMSIHFTPSDGEHSKRVSDRKSSNFKCSIKTGKEHRKWPSEFDVCSGSPPHQTDSDG</sequence>
<feature type="signal peptide" evidence="1">
    <location>
        <begin position="1"/>
        <end position="28"/>
    </location>
</feature>
<comment type="caution">
    <text evidence="2">The sequence shown here is derived from an EMBL/GenBank/DDBJ whole genome shotgun (WGS) entry which is preliminary data.</text>
</comment>
<organism evidence="2 3">
    <name type="scientific">Caerostris extrusa</name>
    <name type="common">Bark spider</name>
    <name type="synonym">Caerostris bankana</name>
    <dbReference type="NCBI Taxonomy" id="172846"/>
    <lineage>
        <taxon>Eukaryota</taxon>
        <taxon>Metazoa</taxon>
        <taxon>Ecdysozoa</taxon>
        <taxon>Arthropoda</taxon>
        <taxon>Chelicerata</taxon>
        <taxon>Arachnida</taxon>
        <taxon>Araneae</taxon>
        <taxon>Araneomorphae</taxon>
        <taxon>Entelegynae</taxon>
        <taxon>Araneoidea</taxon>
        <taxon>Araneidae</taxon>
        <taxon>Caerostris</taxon>
    </lineage>
</organism>
<dbReference type="EMBL" id="BPLR01019311">
    <property type="protein sequence ID" value="GIZ05401.1"/>
    <property type="molecule type" value="Genomic_DNA"/>
</dbReference>
<evidence type="ECO:0000256" key="1">
    <source>
        <dbReference type="SAM" id="SignalP"/>
    </source>
</evidence>
<gene>
    <name evidence="2" type="ORF">CEXT_160601</name>
</gene>
<accession>A0AAV4YD52</accession>
<dbReference type="AlphaFoldDB" id="A0AAV4YD52"/>
<proteinExistence type="predicted"/>
<dbReference type="Proteomes" id="UP001054945">
    <property type="component" value="Unassembled WGS sequence"/>
</dbReference>
<evidence type="ECO:0000313" key="3">
    <source>
        <dbReference type="Proteomes" id="UP001054945"/>
    </source>
</evidence>
<evidence type="ECO:0000313" key="2">
    <source>
        <dbReference type="EMBL" id="GIZ05401.1"/>
    </source>
</evidence>
<feature type="chain" id="PRO_5043730481" evidence="1">
    <location>
        <begin position="29"/>
        <end position="74"/>
    </location>
</feature>
<keyword evidence="1" id="KW-0732">Signal</keyword>
<protein>
    <submittedName>
        <fullName evidence="2">Uncharacterized protein</fullName>
    </submittedName>
</protein>
<keyword evidence="3" id="KW-1185">Reference proteome</keyword>
<name>A0AAV4YD52_CAEEX</name>